<evidence type="ECO:0000256" key="5">
    <source>
        <dbReference type="HAMAP-Rule" id="MF_00235"/>
    </source>
</evidence>
<comment type="subcellular location">
    <subcellularLocation>
        <location evidence="5 7">Cytoplasm</location>
    </subcellularLocation>
</comment>
<keyword evidence="1 5" id="KW-0808">Transferase</keyword>
<comment type="domain">
    <text evidence="5">Consists of three domains, a large central CORE domain and two small peripheral domains, NMPbind and LID, which undergo movements during catalysis. The LID domain closes over the site of phosphoryl transfer upon ATP binding. Assembling and dissambling the active center during each catalytic cycle provides an effective means to prevent ATP hydrolysis.</text>
</comment>
<accession>A0A1F7H1L5</accession>
<dbReference type="HAMAP" id="MF_00235">
    <property type="entry name" value="Adenylate_kinase_Adk"/>
    <property type="match status" value="1"/>
</dbReference>
<evidence type="ECO:0000313" key="8">
    <source>
        <dbReference type="EMBL" id="OGK25091.1"/>
    </source>
</evidence>
<evidence type="ECO:0000256" key="3">
    <source>
        <dbReference type="ARBA" id="ARBA00022741"/>
    </source>
</evidence>
<comment type="caution">
    <text evidence="5">Lacks conserved residue(s) required for the propagation of feature annotation.</text>
</comment>
<feature type="binding site" evidence="5">
    <location>
        <position position="120"/>
    </location>
    <ligand>
        <name>ATP</name>
        <dbReference type="ChEBI" id="CHEBI:30616"/>
    </ligand>
</feature>
<evidence type="ECO:0000256" key="1">
    <source>
        <dbReference type="ARBA" id="ARBA00022679"/>
    </source>
</evidence>
<feature type="binding site" evidence="5">
    <location>
        <position position="125"/>
    </location>
    <ligand>
        <name>AMP</name>
        <dbReference type="ChEBI" id="CHEBI:456215"/>
    </ligand>
</feature>
<dbReference type="InterPro" id="IPR027417">
    <property type="entry name" value="P-loop_NTPase"/>
</dbReference>
<feature type="binding site" evidence="5">
    <location>
        <position position="36"/>
    </location>
    <ligand>
        <name>AMP</name>
        <dbReference type="ChEBI" id="CHEBI:456215"/>
    </ligand>
</feature>
<sequence>MKLVLLGIQGSGKSTQGNLLSKQLKIPYLSTGHIFREIAKEKTTLGRYMKETMNAGHLIPDEKTIDIVHNYLSRPEYKKGYILDGFPRTLKQVKEFKNHIDRVIYLEIPDKEAIYRLVYRNDNSRGDETLPAIKKRIESFHKFTRPVLDYYEKQGKLASIDGTKPIEIVNRDILRSLGKQLIKNQIKEWERKQKAIIAIVGLAGSGKTEAAEYFKSMNQPVIAFGKIINEHVDKHNLKHVENIHKKIREDIRKKYGMAALAILNEKKIREALKKNSTVIIDGLYSWEEYLYLKEKFSNLKVYLLAIYADKHVRYIRASKRRYRGELYGEARDINELIGTNKGPAIAFADFLIKNNFSKEEFHDKLDAVFRTVYFS</sequence>
<dbReference type="AlphaFoldDB" id="A0A1F7H1L5"/>
<dbReference type="InterPro" id="IPR000850">
    <property type="entry name" value="Adenylat/UMP-CMP_kin"/>
</dbReference>
<dbReference type="Proteomes" id="UP000177913">
    <property type="component" value="Unassembled WGS sequence"/>
</dbReference>
<dbReference type="CDD" id="cd01428">
    <property type="entry name" value="ADK"/>
    <property type="match status" value="1"/>
</dbReference>
<evidence type="ECO:0000256" key="6">
    <source>
        <dbReference type="RuleBase" id="RU003330"/>
    </source>
</evidence>
<feature type="binding site" evidence="5">
    <location>
        <position position="92"/>
    </location>
    <ligand>
        <name>AMP</name>
        <dbReference type="ChEBI" id="CHEBI:456215"/>
    </ligand>
</feature>
<keyword evidence="2 5" id="KW-0545">Nucleotide biosynthesis</keyword>
<feature type="binding site" evidence="5">
    <location>
        <begin position="10"/>
        <end position="15"/>
    </location>
    <ligand>
        <name>ATP</name>
        <dbReference type="ChEBI" id="CHEBI:30616"/>
    </ligand>
</feature>
<feature type="binding site" evidence="5">
    <location>
        <begin position="57"/>
        <end position="59"/>
    </location>
    <ligand>
        <name>AMP</name>
        <dbReference type="ChEBI" id="CHEBI:456215"/>
    </ligand>
</feature>
<dbReference type="Pfam" id="PF13238">
    <property type="entry name" value="AAA_18"/>
    <property type="match status" value="1"/>
</dbReference>
<dbReference type="GO" id="GO:0004017">
    <property type="term" value="F:AMP kinase activity"/>
    <property type="evidence" value="ECO:0007669"/>
    <property type="project" value="UniProtKB-UniRule"/>
</dbReference>
<dbReference type="PROSITE" id="PS00113">
    <property type="entry name" value="ADENYLATE_KINASE"/>
    <property type="match status" value="1"/>
</dbReference>
<comment type="caution">
    <text evidence="8">The sequence shown here is derived from an EMBL/GenBank/DDBJ whole genome shotgun (WGS) entry which is preliminary data.</text>
</comment>
<dbReference type="PRINTS" id="PR00094">
    <property type="entry name" value="ADENYLTKNASE"/>
</dbReference>
<dbReference type="GO" id="GO:0005737">
    <property type="term" value="C:cytoplasm"/>
    <property type="evidence" value="ECO:0007669"/>
    <property type="project" value="UniProtKB-SubCell"/>
</dbReference>
<feature type="binding site" evidence="5">
    <location>
        <position position="164"/>
    </location>
    <ligand>
        <name>ATP</name>
        <dbReference type="ChEBI" id="CHEBI:30616"/>
    </ligand>
</feature>
<dbReference type="InterPro" id="IPR033690">
    <property type="entry name" value="Adenylat_kinase_CS"/>
</dbReference>
<dbReference type="EMBL" id="MFZO01000019">
    <property type="protein sequence ID" value="OGK25091.1"/>
    <property type="molecule type" value="Genomic_DNA"/>
</dbReference>
<evidence type="ECO:0000313" key="9">
    <source>
        <dbReference type="Proteomes" id="UP000177913"/>
    </source>
</evidence>
<keyword evidence="3 5" id="KW-0547">Nucleotide-binding</keyword>
<dbReference type="UniPathway" id="UPA00588">
    <property type="reaction ID" value="UER00649"/>
</dbReference>
<dbReference type="GO" id="GO:0005524">
    <property type="term" value="F:ATP binding"/>
    <property type="evidence" value="ECO:0007669"/>
    <property type="project" value="UniProtKB-UniRule"/>
</dbReference>
<dbReference type="SUPFAM" id="SSF52540">
    <property type="entry name" value="P-loop containing nucleoside triphosphate hydrolases"/>
    <property type="match status" value="2"/>
</dbReference>
<evidence type="ECO:0000256" key="4">
    <source>
        <dbReference type="ARBA" id="ARBA00022777"/>
    </source>
</evidence>
<keyword evidence="5 7" id="KW-0067">ATP-binding</keyword>
<comment type="function">
    <text evidence="5">Catalyzes the reversible transfer of the terminal phosphate group between ATP and AMP. Plays an important role in cellular energy homeostasis and in adenine nucleotide metabolism.</text>
</comment>
<dbReference type="PANTHER" id="PTHR23359">
    <property type="entry name" value="NUCLEOTIDE KINASE"/>
    <property type="match status" value="1"/>
</dbReference>
<feature type="binding site" evidence="5">
    <location>
        <position position="31"/>
    </location>
    <ligand>
        <name>AMP</name>
        <dbReference type="ChEBI" id="CHEBI:456215"/>
    </ligand>
</feature>
<comment type="similarity">
    <text evidence="5 6">Belongs to the adenylate kinase family.</text>
</comment>
<comment type="subunit">
    <text evidence="5 7">Monomer.</text>
</comment>
<gene>
    <name evidence="5" type="primary">adk</name>
    <name evidence="8" type="ORF">A3C25_03490</name>
</gene>
<keyword evidence="4 5" id="KW-0418">Kinase</keyword>
<reference evidence="8 9" key="1">
    <citation type="journal article" date="2016" name="Nat. Commun.">
        <title>Thousands of microbial genomes shed light on interconnected biogeochemical processes in an aquifer system.</title>
        <authorList>
            <person name="Anantharaman K."/>
            <person name="Brown C.T."/>
            <person name="Hug L.A."/>
            <person name="Sharon I."/>
            <person name="Castelle C.J."/>
            <person name="Probst A.J."/>
            <person name="Thomas B.C."/>
            <person name="Singh A."/>
            <person name="Wilkins M.J."/>
            <person name="Karaoz U."/>
            <person name="Brodie E.L."/>
            <person name="Williams K.H."/>
            <person name="Hubbard S.S."/>
            <person name="Banfield J.F."/>
        </authorList>
    </citation>
    <scope>NUCLEOTIDE SEQUENCE [LARGE SCALE GENOMIC DNA]</scope>
</reference>
<dbReference type="EC" id="2.7.4.3" evidence="5 7"/>
<comment type="pathway">
    <text evidence="5">Purine metabolism; AMP biosynthesis via salvage pathway; AMP from ADP: step 1/1.</text>
</comment>
<dbReference type="Pfam" id="PF00406">
    <property type="entry name" value="ADK"/>
    <property type="match status" value="1"/>
</dbReference>
<evidence type="ECO:0000256" key="2">
    <source>
        <dbReference type="ARBA" id="ARBA00022727"/>
    </source>
</evidence>
<dbReference type="Gene3D" id="3.40.50.300">
    <property type="entry name" value="P-loop containing nucleotide triphosphate hydrolases"/>
    <property type="match status" value="2"/>
</dbReference>
<feature type="binding site" evidence="5">
    <location>
        <position position="136"/>
    </location>
    <ligand>
        <name>AMP</name>
        <dbReference type="ChEBI" id="CHEBI:456215"/>
    </ligand>
</feature>
<comment type="catalytic activity">
    <reaction evidence="5 7">
        <text>AMP + ATP = 2 ADP</text>
        <dbReference type="Rhea" id="RHEA:12973"/>
        <dbReference type="ChEBI" id="CHEBI:30616"/>
        <dbReference type="ChEBI" id="CHEBI:456215"/>
        <dbReference type="ChEBI" id="CHEBI:456216"/>
        <dbReference type="EC" id="2.7.4.3"/>
    </reaction>
</comment>
<dbReference type="GO" id="GO:0044209">
    <property type="term" value="P:AMP salvage"/>
    <property type="evidence" value="ECO:0007669"/>
    <property type="project" value="UniProtKB-UniRule"/>
</dbReference>
<proteinExistence type="inferred from homology"/>
<feature type="region of interest" description="NMP" evidence="5">
    <location>
        <begin position="30"/>
        <end position="59"/>
    </location>
</feature>
<keyword evidence="5" id="KW-0963">Cytoplasm</keyword>
<protein>
    <recommendedName>
        <fullName evidence="5 7">Adenylate kinase</fullName>
        <shortName evidence="5">AK</shortName>
        <ecNumber evidence="5 7">2.7.4.3</ecNumber>
    </recommendedName>
    <alternativeName>
        <fullName evidence="5">ATP-AMP transphosphorylase</fullName>
    </alternativeName>
    <alternativeName>
        <fullName evidence="5">ATP:AMP phosphotransferase</fullName>
    </alternativeName>
    <alternativeName>
        <fullName evidence="5">Adenylate monophosphate kinase</fullName>
    </alternativeName>
</protein>
<feature type="binding site" evidence="5">
    <location>
        <begin position="85"/>
        <end position="88"/>
    </location>
    <ligand>
        <name>AMP</name>
        <dbReference type="ChEBI" id="CHEBI:456215"/>
    </ligand>
</feature>
<evidence type="ECO:0000256" key="7">
    <source>
        <dbReference type="RuleBase" id="RU003331"/>
    </source>
</evidence>
<organism evidence="8 9">
    <name type="scientific">Candidatus Roizmanbacteria bacterium RIFCSPHIGHO2_02_FULL_38_11</name>
    <dbReference type="NCBI Taxonomy" id="1802039"/>
    <lineage>
        <taxon>Bacteria</taxon>
        <taxon>Candidatus Roizmaniibacteriota</taxon>
    </lineage>
</organism>
<name>A0A1F7H1L5_9BACT</name>